<accession>A0A9Q1IE89</accession>
<dbReference type="EMBL" id="JAINUF010000019">
    <property type="protein sequence ID" value="KAJ8336419.1"/>
    <property type="molecule type" value="Genomic_DNA"/>
</dbReference>
<name>A0A9Q1IE89_SYNKA</name>
<proteinExistence type="predicted"/>
<feature type="region of interest" description="Disordered" evidence="1">
    <location>
        <begin position="44"/>
        <end position="120"/>
    </location>
</feature>
<comment type="caution">
    <text evidence="2">The sequence shown here is derived from an EMBL/GenBank/DDBJ whole genome shotgun (WGS) entry which is preliminary data.</text>
</comment>
<dbReference type="Proteomes" id="UP001152622">
    <property type="component" value="Chromosome 19"/>
</dbReference>
<sequence>MKNRSLDKFGKGLAATCAKTLSAVSIIFSPLAFPLRLPPPLLPASGEHSHRKPLAAPGSSAQPWCRPQVTDRCQSRTEPSGGTEREAHAPKSRTFKDLRGRLASAARRGGRKTFRAAAGPATPRQFAFRFREGEMPADVTGKHWHEVAGVP</sequence>
<protein>
    <submittedName>
        <fullName evidence="2">Uncharacterized protein</fullName>
    </submittedName>
</protein>
<feature type="compositionally biased region" description="Basic and acidic residues" evidence="1">
    <location>
        <begin position="83"/>
        <end position="100"/>
    </location>
</feature>
<reference evidence="2" key="1">
    <citation type="journal article" date="2023" name="Science">
        <title>Genome structures resolve the early diversification of teleost fishes.</title>
        <authorList>
            <person name="Parey E."/>
            <person name="Louis A."/>
            <person name="Montfort J."/>
            <person name="Bouchez O."/>
            <person name="Roques C."/>
            <person name="Iampietro C."/>
            <person name="Lluch J."/>
            <person name="Castinel A."/>
            <person name="Donnadieu C."/>
            <person name="Desvignes T."/>
            <person name="Floi Bucao C."/>
            <person name="Jouanno E."/>
            <person name="Wen M."/>
            <person name="Mejri S."/>
            <person name="Dirks R."/>
            <person name="Jansen H."/>
            <person name="Henkel C."/>
            <person name="Chen W.J."/>
            <person name="Zahm M."/>
            <person name="Cabau C."/>
            <person name="Klopp C."/>
            <person name="Thompson A.W."/>
            <person name="Robinson-Rechavi M."/>
            <person name="Braasch I."/>
            <person name="Lecointre G."/>
            <person name="Bobe J."/>
            <person name="Postlethwait J.H."/>
            <person name="Berthelot C."/>
            <person name="Roest Crollius H."/>
            <person name="Guiguen Y."/>
        </authorList>
    </citation>
    <scope>NUCLEOTIDE SEQUENCE</scope>
    <source>
        <strain evidence="2">WJC10195</strain>
    </source>
</reference>
<evidence type="ECO:0000313" key="2">
    <source>
        <dbReference type="EMBL" id="KAJ8336419.1"/>
    </source>
</evidence>
<dbReference type="AlphaFoldDB" id="A0A9Q1IE89"/>
<evidence type="ECO:0000313" key="3">
    <source>
        <dbReference type="Proteomes" id="UP001152622"/>
    </source>
</evidence>
<gene>
    <name evidence="2" type="ORF">SKAU_G00376390</name>
</gene>
<organism evidence="2 3">
    <name type="scientific">Synaphobranchus kaupii</name>
    <name type="common">Kaup's arrowtooth eel</name>
    <dbReference type="NCBI Taxonomy" id="118154"/>
    <lineage>
        <taxon>Eukaryota</taxon>
        <taxon>Metazoa</taxon>
        <taxon>Chordata</taxon>
        <taxon>Craniata</taxon>
        <taxon>Vertebrata</taxon>
        <taxon>Euteleostomi</taxon>
        <taxon>Actinopterygii</taxon>
        <taxon>Neopterygii</taxon>
        <taxon>Teleostei</taxon>
        <taxon>Anguilliformes</taxon>
        <taxon>Synaphobranchidae</taxon>
        <taxon>Synaphobranchus</taxon>
    </lineage>
</organism>
<keyword evidence="3" id="KW-1185">Reference proteome</keyword>
<evidence type="ECO:0000256" key="1">
    <source>
        <dbReference type="SAM" id="MobiDB-lite"/>
    </source>
</evidence>